<reference evidence="1 2" key="1">
    <citation type="submission" date="2024-11" db="EMBL/GenBank/DDBJ databases">
        <authorList>
            <person name="Heng Y.C."/>
            <person name="Lim A.C.H."/>
            <person name="Lee J.K.Y."/>
            <person name="Kittelmann S."/>
        </authorList>
    </citation>
    <scope>NUCLEOTIDE SEQUENCE [LARGE SCALE GENOMIC DNA]</scope>
    <source>
        <strain evidence="1 2">WILCCON 0112</strain>
    </source>
</reference>
<accession>A0ABW8SCU0</accession>
<dbReference type="EMBL" id="JBJIAB010000042">
    <property type="protein sequence ID" value="MFL0167940.1"/>
    <property type="molecule type" value="Genomic_DNA"/>
</dbReference>
<protein>
    <submittedName>
        <fullName evidence="1">Uncharacterized protein</fullName>
    </submittedName>
</protein>
<proteinExistence type="predicted"/>
<evidence type="ECO:0000313" key="2">
    <source>
        <dbReference type="Proteomes" id="UP001623600"/>
    </source>
</evidence>
<dbReference type="RefSeq" id="WP_406762564.1">
    <property type="nucleotide sequence ID" value="NZ_JBJIAB010000042.1"/>
</dbReference>
<sequence length="138" mass="16285">MLQSRFGEYKRYISDKVLNEIEPPKKNKYIAVLKLKYPKEGTDISNKKEDVTELLESHNKSNKDDSYIEMLDIKSIFLVLGLELPDIYDIDDKNKKQVSRYIGNFVSRKLYHRYNWGEAFSNVNNALFSIIEIQKIED</sequence>
<name>A0ABW8SCU0_9CLOT</name>
<evidence type="ECO:0000313" key="1">
    <source>
        <dbReference type="EMBL" id="MFL0167940.1"/>
    </source>
</evidence>
<keyword evidence="2" id="KW-1185">Reference proteome</keyword>
<organism evidence="1 2">
    <name type="scientific">Candidatus Clostridium helianthi</name>
    <dbReference type="NCBI Taxonomy" id="3381660"/>
    <lineage>
        <taxon>Bacteria</taxon>
        <taxon>Bacillati</taxon>
        <taxon>Bacillota</taxon>
        <taxon>Clostridia</taxon>
        <taxon>Eubacteriales</taxon>
        <taxon>Clostridiaceae</taxon>
        <taxon>Clostridium</taxon>
    </lineage>
</organism>
<comment type="caution">
    <text evidence="1">The sequence shown here is derived from an EMBL/GenBank/DDBJ whole genome shotgun (WGS) entry which is preliminary data.</text>
</comment>
<dbReference type="Proteomes" id="UP001623600">
    <property type="component" value="Unassembled WGS sequence"/>
</dbReference>
<gene>
    <name evidence="1" type="ORF">ACJDTP_23050</name>
</gene>